<keyword evidence="3 5" id="KW-0687">Ribonucleoprotein</keyword>
<comment type="similarity">
    <text evidence="1 5 6">Belongs to the bacterial ribosomal protein bS21 family.</text>
</comment>
<dbReference type="PANTHER" id="PTHR21109">
    <property type="entry name" value="MITOCHONDRIAL 28S RIBOSOMAL PROTEIN S21"/>
    <property type="match status" value="1"/>
</dbReference>
<protein>
    <recommendedName>
        <fullName evidence="4 5">Small ribosomal subunit protein bS21</fullName>
    </recommendedName>
</protein>
<dbReference type="HAMAP" id="MF_00358">
    <property type="entry name" value="Ribosomal_bS21"/>
    <property type="match status" value="1"/>
</dbReference>
<evidence type="ECO:0000256" key="5">
    <source>
        <dbReference type="HAMAP-Rule" id="MF_00358"/>
    </source>
</evidence>
<sequence>MTTGVIIKPNETFEKAMRKFTKSCEKAGIVSEIKKNQYYEKPSERKKRKQNQAKRKLIKERLIELGIIKPRKRPTRY</sequence>
<dbReference type="Proteomes" id="UP000179243">
    <property type="component" value="Unassembled WGS sequence"/>
</dbReference>
<comment type="caution">
    <text evidence="7">The sequence shown here is derived from an EMBL/GenBank/DDBJ whole genome shotgun (WGS) entry which is preliminary data.</text>
</comment>
<proteinExistence type="inferred from homology"/>
<dbReference type="PANTHER" id="PTHR21109:SF22">
    <property type="entry name" value="SMALL RIBOSOMAL SUBUNIT PROTEIN BS21"/>
    <property type="match status" value="1"/>
</dbReference>
<dbReference type="InterPro" id="IPR038380">
    <property type="entry name" value="Ribosomal_bS21_sf"/>
</dbReference>
<dbReference type="Gene3D" id="1.20.5.1150">
    <property type="entry name" value="Ribosomal protein S8"/>
    <property type="match status" value="1"/>
</dbReference>
<accession>A0A1F7F0G6</accession>
<keyword evidence="2 5" id="KW-0689">Ribosomal protein</keyword>
<evidence type="ECO:0000256" key="3">
    <source>
        <dbReference type="ARBA" id="ARBA00023274"/>
    </source>
</evidence>
<evidence type="ECO:0000313" key="8">
    <source>
        <dbReference type="Proteomes" id="UP000179243"/>
    </source>
</evidence>
<dbReference type="PRINTS" id="PR00976">
    <property type="entry name" value="RIBOSOMALS21"/>
</dbReference>
<dbReference type="Pfam" id="PF01165">
    <property type="entry name" value="Ribosomal_S21"/>
    <property type="match status" value="1"/>
</dbReference>
<evidence type="ECO:0000256" key="2">
    <source>
        <dbReference type="ARBA" id="ARBA00022980"/>
    </source>
</evidence>
<evidence type="ECO:0000256" key="6">
    <source>
        <dbReference type="RuleBase" id="RU000667"/>
    </source>
</evidence>
<reference evidence="7 8" key="1">
    <citation type="journal article" date="2016" name="Nat. Commun.">
        <title>Thousands of microbial genomes shed light on interconnected biogeochemical processes in an aquifer system.</title>
        <authorList>
            <person name="Anantharaman K."/>
            <person name="Brown C.T."/>
            <person name="Hug L.A."/>
            <person name="Sharon I."/>
            <person name="Castelle C.J."/>
            <person name="Probst A.J."/>
            <person name="Thomas B.C."/>
            <person name="Singh A."/>
            <person name="Wilkins M.J."/>
            <person name="Karaoz U."/>
            <person name="Brodie E.L."/>
            <person name="Williams K.H."/>
            <person name="Hubbard S.S."/>
            <person name="Banfield J.F."/>
        </authorList>
    </citation>
    <scope>NUCLEOTIDE SEQUENCE [LARGE SCALE GENOMIC DNA]</scope>
</reference>
<dbReference type="InterPro" id="IPR001911">
    <property type="entry name" value="Ribosomal_bS21"/>
</dbReference>
<dbReference type="GO" id="GO:1990904">
    <property type="term" value="C:ribonucleoprotein complex"/>
    <property type="evidence" value="ECO:0007669"/>
    <property type="project" value="UniProtKB-KW"/>
</dbReference>
<dbReference type="GO" id="GO:0005840">
    <property type="term" value="C:ribosome"/>
    <property type="evidence" value="ECO:0007669"/>
    <property type="project" value="UniProtKB-KW"/>
</dbReference>
<name>A0A1F7F0G6_UNCRA</name>
<organism evidence="7 8">
    <name type="scientific">Candidatus Raymondbacteria bacterium RIFOXYD12_FULL_49_13</name>
    <dbReference type="NCBI Taxonomy" id="1817890"/>
    <lineage>
        <taxon>Bacteria</taxon>
        <taxon>Raymondiibacteriota</taxon>
    </lineage>
</organism>
<evidence type="ECO:0000256" key="1">
    <source>
        <dbReference type="ARBA" id="ARBA00006640"/>
    </source>
</evidence>
<evidence type="ECO:0000313" key="7">
    <source>
        <dbReference type="EMBL" id="OGK00053.1"/>
    </source>
</evidence>
<gene>
    <name evidence="5" type="primary">rpsU</name>
    <name evidence="7" type="ORF">A2519_22255</name>
</gene>
<dbReference type="NCBIfam" id="TIGR00030">
    <property type="entry name" value="S21p"/>
    <property type="match status" value="1"/>
</dbReference>
<dbReference type="AlphaFoldDB" id="A0A1F7F0G6"/>
<dbReference type="GO" id="GO:0003735">
    <property type="term" value="F:structural constituent of ribosome"/>
    <property type="evidence" value="ECO:0007669"/>
    <property type="project" value="InterPro"/>
</dbReference>
<dbReference type="EMBL" id="MFYX01000155">
    <property type="protein sequence ID" value="OGK00053.1"/>
    <property type="molecule type" value="Genomic_DNA"/>
</dbReference>
<dbReference type="GO" id="GO:0006412">
    <property type="term" value="P:translation"/>
    <property type="evidence" value="ECO:0007669"/>
    <property type="project" value="UniProtKB-UniRule"/>
</dbReference>
<evidence type="ECO:0000256" key="4">
    <source>
        <dbReference type="ARBA" id="ARBA00035135"/>
    </source>
</evidence>